<dbReference type="InterPro" id="IPR002641">
    <property type="entry name" value="PNPLA_dom"/>
</dbReference>
<sequence length="289" mass="31671">MKAISFEEFRSRQFGIVVFAGGGNRCWWQAGIVEGLRDSALWKPTTFVGASAGAAIAVAAVTGRLRASLAAAVERFSRTPANVDWSRLLKGTRPFVLPRIYPDWIKSFLSASDFQTLRESPIEVQVAITRPIRFLPTAVSTAIALGLYSTEKFWLRTLHNRLPHLVGLRSEHLVINQCSTVAEASTLLLASGAAVPITPTHRVGGRAALDGGFYDSIPLPKTEKNSGDTLILVTRHKPDRPQLFEVDGRIYLQPKSKVPVTNMDCTDPVGVQRTFDQGFSEAAELRGTR</sequence>
<feature type="short sequence motif" description="DGA/G" evidence="2">
    <location>
        <begin position="210"/>
        <end position="212"/>
    </location>
</feature>
<proteinExistence type="predicted"/>
<evidence type="ECO:0000256" key="1">
    <source>
        <dbReference type="ARBA" id="ARBA00023098"/>
    </source>
</evidence>
<feature type="active site" description="Nucleophile" evidence="2">
    <location>
        <position position="51"/>
    </location>
</feature>
<evidence type="ECO:0000313" key="5">
    <source>
        <dbReference type="Proteomes" id="UP001596457"/>
    </source>
</evidence>
<evidence type="ECO:0000313" key="4">
    <source>
        <dbReference type="EMBL" id="MFC7458922.1"/>
    </source>
</evidence>
<dbReference type="EMBL" id="JBHTBZ010000003">
    <property type="protein sequence ID" value="MFC7458922.1"/>
    <property type="molecule type" value="Genomic_DNA"/>
</dbReference>
<evidence type="ECO:0000259" key="3">
    <source>
        <dbReference type="PROSITE" id="PS51635"/>
    </source>
</evidence>
<dbReference type="Pfam" id="PF01734">
    <property type="entry name" value="Patatin"/>
    <property type="match status" value="1"/>
</dbReference>
<accession>A0ABW2S5Z0</accession>
<reference evidence="5" key="1">
    <citation type="journal article" date="2019" name="Int. J. Syst. Evol. Microbiol.">
        <title>The Global Catalogue of Microorganisms (GCM) 10K type strain sequencing project: providing services to taxonomists for standard genome sequencing and annotation.</title>
        <authorList>
            <consortium name="The Broad Institute Genomics Platform"/>
            <consortium name="The Broad Institute Genome Sequencing Center for Infectious Disease"/>
            <person name="Wu L."/>
            <person name="Ma J."/>
        </authorList>
    </citation>
    <scope>NUCLEOTIDE SEQUENCE [LARGE SCALE GENOMIC DNA]</scope>
    <source>
        <strain evidence="5">CCUG 53903</strain>
    </source>
</reference>
<keyword evidence="5" id="KW-1185">Reference proteome</keyword>
<keyword evidence="2" id="KW-0442">Lipid degradation</keyword>
<name>A0ABW2S5Z0_9BURK</name>
<feature type="active site" description="Proton acceptor" evidence="2">
    <location>
        <position position="210"/>
    </location>
</feature>
<keyword evidence="1 2" id="KW-0443">Lipid metabolism</keyword>
<comment type="caution">
    <text evidence="2">Lacks conserved residue(s) required for the propagation of feature annotation.</text>
</comment>
<comment type="caution">
    <text evidence="4">The sequence shown here is derived from an EMBL/GenBank/DDBJ whole genome shotgun (WGS) entry which is preliminary data.</text>
</comment>
<gene>
    <name evidence="4" type="ORF">ACFQU0_00575</name>
</gene>
<feature type="domain" description="PNPLA" evidence="3">
    <location>
        <begin position="17"/>
        <end position="223"/>
    </location>
</feature>
<dbReference type="Proteomes" id="UP001596457">
    <property type="component" value="Unassembled WGS sequence"/>
</dbReference>
<keyword evidence="2" id="KW-0378">Hydrolase</keyword>
<dbReference type="InterPro" id="IPR016035">
    <property type="entry name" value="Acyl_Trfase/lysoPLipase"/>
</dbReference>
<evidence type="ECO:0000256" key="2">
    <source>
        <dbReference type="PROSITE-ProRule" id="PRU01161"/>
    </source>
</evidence>
<dbReference type="Gene3D" id="3.40.1090.10">
    <property type="entry name" value="Cytosolic phospholipase A2 catalytic domain"/>
    <property type="match status" value="1"/>
</dbReference>
<organism evidence="4 5">
    <name type="scientific">Hydrogenophaga defluvii</name>
    <dbReference type="NCBI Taxonomy" id="249410"/>
    <lineage>
        <taxon>Bacteria</taxon>
        <taxon>Pseudomonadati</taxon>
        <taxon>Pseudomonadota</taxon>
        <taxon>Betaproteobacteria</taxon>
        <taxon>Burkholderiales</taxon>
        <taxon>Comamonadaceae</taxon>
        <taxon>Hydrogenophaga</taxon>
    </lineage>
</organism>
<dbReference type="PROSITE" id="PS51635">
    <property type="entry name" value="PNPLA"/>
    <property type="match status" value="1"/>
</dbReference>
<dbReference type="SUPFAM" id="SSF52151">
    <property type="entry name" value="FabD/lysophospholipase-like"/>
    <property type="match status" value="1"/>
</dbReference>
<feature type="short sequence motif" description="GXSXG" evidence="2">
    <location>
        <begin position="49"/>
        <end position="53"/>
    </location>
</feature>
<protein>
    <submittedName>
        <fullName evidence="4">Patatin-like phospholipase family protein</fullName>
    </submittedName>
</protein>
<dbReference type="RefSeq" id="WP_382197828.1">
    <property type="nucleotide sequence ID" value="NZ_JBHTBZ010000003.1"/>
</dbReference>